<evidence type="ECO:0000256" key="4">
    <source>
        <dbReference type="ARBA" id="ARBA00022679"/>
    </source>
</evidence>
<evidence type="ECO:0000256" key="6">
    <source>
        <dbReference type="SAM" id="MobiDB-lite"/>
    </source>
</evidence>
<sequence>MAMGSATSWPLSTVPPAPGSADKTRPAPAQSFSGPRRAPSKMQPAEETPRPAMIPIRGVPMIKYFAENWGEVEGFQAQPDDLLISTYPKSGTTWISEIIDMIYNDGDPEKCKRDAIYMRVPFLEFAVPGIPTGVELLRQTPAQRRLVKTHLPVQLLPVSFWEQDCQMIYVARNPKDVAVSYYHFYQMAKVHPEPGPWDHFLADFMAGAVSFGSWYQHVRGWWEKRREQRVLYLFYEDMKEVSPPLPPFPVPTPRLPLPLPAPAPPRQSHGPAGSDPLPPRTPGVRSARCWRSWGAPRPRGWWRPSPGTRPSPPWSRTSWPTTEPSPPASWTTASPPSCARVRGAAHGGLSAAGGSALGAGSAGGSAPWGGLSTVGGQCWEAQWGLSAGSAPWGAQHWGEAQRGVQHHGGGSALWGGQCWEAQWGLSAGSAPWGAQHWGEAQRGVQHHGGLSTVGGQCWEAQDWGAVGGSASWGSGGTVTPLSCPPGVTGDWKNQFTVAQNERFNADYERQMEGTDLSFRMEI</sequence>
<evidence type="ECO:0000313" key="8">
    <source>
        <dbReference type="Ensembl" id="ENSGEVP00005028348.1"/>
    </source>
</evidence>
<comment type="similarity">
    <text evidence="2 5">Belongs to the sulfotransferase 1 family.</text>
</comment>
<proteinExistence type="inferred from homology"/>
<dbReference type="SUPFAM" id="SSF52540">
    <property type="entry name" value="P-loop containing nucleoside triphosphate hydrolases"/>
    <property type="match status" value="2"/>
</dbReference>
<evidence type="ECO:0000256" key="1">
    <source>
        <dbReference type="ARBA" id="ARBA00004496"/>
    </source>
</evidence>
<feature type="compositionally biased region" description="Polar residues" evidence="6">
    <location>
        <begin position="1"/>
        <end position="11"/>
    </location>
</feature>
<dbReference type="GO" id="GO:0008146">
    <property type="term" value="F:sulfotransferase activity"/>
    <property type="evidence" value="ECO:0007669"/>
    <property type="project" value="InterPro"/>
</dbReference>
<gene>
    <name evidence="8" type="primary">LOC115640226</name>
</gene>
<feature type="domain" description="Sulfotransferase" evidence="7">
    <location>
        <begin position="79"/>
        <end position="240"/>
    </location>
</feature>
<organism evidence="8 9">
    <name type="scientific">Gopherus evgoodei</name>
    <name type="common">Goodes thornscrub tortoise</name>
    <dbReference type="NCBI Taxonomy" id="1825980"/>
    <lineage>
        <taxon>Eukaryota</taxon>
        <taxon>Metazoa</taxon>
        <taxon>Chordata</taxon>
        <taxon>Craniata</taxon>
        <taxon>Vertebrata</taxon>
        <taxon>Euteleostomi</taxon>
        <taxon>Archelosauria</taxon>
        <taxon>Testudinata</taxon>
        <taxon>Testudines</taxon>
        <taxon>Cryptodira</taxon>
        <taxon>Durocryptodira</taxon>
        <taxon>Testudinoidea</taxon>
        <taxon>Testudinidae</taxon>
        <taxon>Gopherus</taxon>
    </lineage>
</organism>
<feature type="region of interest" description="Disordered" evidence="6">
    <location>
        <begin position="252"/>
        <end position="341"/>
    </location>
</feature>
<evidence type="ECO:0000259" key="7">
    <source>
        <dbReference type="Pfam" id="PF00685"/>
    </source>
</evidence>
<name>A0A8C4YP13_9SAUR</name>
<evidence type="ECO:0000256" key="2">
    <source>
        <dbReference type="ARBA" id="ARBA00005771"/>
    </source>
</evidence>
<dbReference type="Gene3D" id="3.40.50.300">
    <property type="entry name" value="P-loop containing nucleotide triphosphate hydrolases"/>
    <property type="match status" value="2"/>
</dbReference>
<reference evidence="8" key="2">
    <citation type="submission" date="2025-09" db="UniProtKB">
        <authorList>
            <consortium name="Ensembl"/>
        </authorList>
    </citation>
    <scope>IDENTIFICATION</scope>
</reference>
<feature type="region of interest" description="Disordered" evidence="6">
    <location>
        <begin position="1"/>
        <end position="52"/>
    </location>
</feature>
<accession>A0A8C4YP13</accession>
<keyword evidence="9" id="KW-1185">Reference proteome</keyword>
<dbReference type="FunFam" id="3.40.50.300:FF:000433">
    <property type="entry name" value="Estrogen sulfotransferase"/>
    <property type="match status" value="1"/>
</dbReference>
<feature type="compositionally biased region" description="Low complexity" evidence="6">
    <location>
        <begin position="314"/>
        <end position="337"/>
    </location>
</feature>
<feature type="compositionally biased region" description="Pro residues" evidence="6">
    <location>
        <begin position="252"/>
        <end position="265"/>
    </location>
</feature>
<dbReference type="Proteomes" id="UP000694390">
    <property type="component" value="Unassembled WGS sequence"/>
</dbReference>
<dbReference type="GO" id="GO:0005737">
    <property type="term" value="C:cytoplasm"/>
    <property type="evidence" value="ECO:0007669"/>
    <property type="project" value="UniProtKB-SubCell"/>
</dbReference>
<keyword evidence="4 5" id="KW-0808">Transferase</keyword>
<keyword evidence="3" id="KW-0963">Cytoplasm</keyword>
<feature type="compositionally biased region" description="Low complexity" evidence="6">
    <location>
        <begin position="290"/>
        <end position="306"/>
    </location>
</feature>
<dbReference type="InterPro" id="IPR027417">
    <property type="entry name" value="P-loop_NTPase"/>
</dbReference>
<dbReference type="AlphaFoldDB" id="A0A8C4YP13"/>
<dbReference type="EC" id="2.8.2.-" evidence="5"/>
<dbReference type="InterPro" id="IPR000863">
    <property type="entry name" value="Sulfotransferase_dom"/>
</dbReference>
<dbReference type="GeneTree" id="ENSGT00940000162879"/>
<evidence type="ECO:0000256" key="3">
    <source>
        <dbReference type="ARBA" id="ARBA00022490"/>
    </source>
</evidence>
<protein>
    <recommendedName>
        <fullName evidence="5">Sulfotransferase</fullName>
        <ecNumber evidence="5">2.8.2.-</ecNumber>
    </recommendedName>
</protein>
<dbReference type="Ensembl" id="ENSGEVT00005029804.1">
    <property type="protein sequence ID" value="ENSGEVP00005028348.1"/>
    <property type="gene ID" value="ENSGEVG00005019956.1"/>
</dbReference>
<comment type="subcellular location">
    <subcellularLocation>
        <location evidence="1">Cytoplasm</location>
    </subcellularLocation>
</comment>
<dbReference type="OrthoDB" id="205623at2759"/>
<evidence type="ECO:0000313" key="9">
    <source>
        <dbReference type="Proteomes" id="UP000694390"/>
    </source>
</evidence>
<reference evidence="8" key="1">
    <citation type="submission" date="2025-08" db="UniProtKB">
        <authorList>
            <consortium name="Ensembl"/>
        </authorList>
    </citation>
    <scope>IDENTIFICATION</scope>
</reference>
<dbReference type="Pfam" id="PF00685">
    <property type="entry name" value="Sulfotransfer_1"/>
    <property type="match status" value="1"/>
</dbReference>
<evidence type="ECO:0000256" key="5">
    <source>
        <dbReference type="RuleBase" id="RU361155"/>
    </source>
</evidence>
<dbReference type="PANTHER" id="PTHR11783">
    <property type="entry name" value="SULFOTRANSFERASE SULT"/>
    <property type="match status" value="1"/>
</dbReference>